<evidence type="ECO:0000256" key="1">
    <source>
        <dbReference type="ARBA" id="ARBA00001966"/>
    </source>
</evidence>
<sequence>MVHLGIDLGASSVKLVLLDKNKQLFYDRYVFHQGDVKGTLKKLLAEMLEVCSPEQIVSCGVTGNISGLLQKCRSLQVINEVAAVVEGSLILHSETASIIEIGAQTARFITDFSKTDKSRIRFFMNSDCSAGTGSFLEEQILRLNLKLENYSSYIEKAVSIPRIAGRCSVFAKTDIIHHQQEGVPIEDILLGLAYAVVKNYRGTVMKKLPLNKPVFFAGAVTRNLGIIKALHSVLGLSEADLLVHPKAEVAAAAGAAAVASTGSVPLDISELLQELTGRTVDLRAAPSTMVPLAGFGKPDYRNKHRCISTNFQEKPLQAYLGVDVGSTSINLIIMDLQKRVITSRYLKTLGKPIDVVREGLLDIYKELGSNVKILGAGVTGSGRYLIGRLIGADVVKDEITAQARAAMTLNPEVDTIFEIGGQDSKYIRIDNGVVTDFEMNKICAAGTGSFIEEQAKKLQIPIEKLGDLALASEHPANLGERCTVFIESNISAALSHGTGMEDIASGLCYSIVRNYLDKVVGQKHIGNTIFFQGGVGHNPGVVNAFKSILGKDILLPDHFSVTGALGAAILTMEEKSEGPTLFKGLALKREPLPAAPNVNNKDGDAPHTLNRMEALYLQNYDGPADKTKKTVGIPRVLFLHKLFPMFNVFFKELGYNVRLSDTTGEEVIRLSQQFSIEETCYPVKLIHGHVAWLAERGVDYIFLPALYTMKHAVSKTRQDYACVYMQTSPKIIEKTMELKNKGIKLLSPSLSFKFGKTYMLKTLIALGKDLGKNPVLTLSAAAKGMAAFKKYEEDMEAVGTEFSSSLKPGEKAFVLISRPYNIADPALNMKIPEKLREMGYKVLTLSMLPAHNHDLFSEYPNMYWPFGQHILSGAQIVRQHPSLFAIYITSHGCGPDTLLSQYFQQEMQGKPYLHIEVDEHSSSVGVITRLEAFVSSLKQYPVPAEKLEDLKVYSDKVIHQAVRTPTSIAQLKQESTVYLPYLYPYSAILAQLLIREGTRAKILPMTSETSLARGRAFTRTKEYFTLTTLLGDVFTTLEETPQQHPTAFLIPTNEGTEAEGQYNRLLQMKLEQAGYPDVEVISPFIEDIPSKVPEKVQPWLMGLLAGDLVMAATPEQRSHYLREVLSFIGGSENLTFRHLENLAERIVTERNRVPAEKRVYVLGDPAILFNDFMNDHSIRFMEQKVEILHQPLSEWLWFIWKDSCAQGKKTGAYRKNLDLARDAIQRLSQTLGSYSPYEQNLNTLVKTADEHLNYFAGANGRYRLAKLKAVSGRVQGLVTAASMYDNTGIILSILQKDLNNRDSKPILDLTFDGNQSQSLSMKIQSFLYYL</sequence>
<feature type="domain" description="DUF2229" evidence="6">
    <location>
        <begin position="630"/>
        <end position="848"/>
    </location>
</feature>
<keyword evidence="3" id="KW-0408">Iron</keyword>
<evidence type="ECO:0000259" key="5">
    <source>
        <dbReference type="Pfam" id="PF01869"/>
    </source>
</evidence>
<dbReference type="InterPro" id="IPR008275">
    <property type="entry name" value="CoA_E_activase_dom"/>
</dbReference>
<name>H5Y4P6_9FIRM</name>
<dbReference type="CDD" id="cd24035">
    <property type="entry name" value="ASKHA_NBD_O66634-like_rpt2"/>
    <property type="match status" value="1"/>
</dbReference>
<proteinExistence type="predicted"/>
<dbReference type="Proteomes" id="UP000005104">
    <property type="component" value="Chromosome"/>
</dbReference>
<dbReference type="eggNOG" id="COG3580">
    <property type="taxonomic scope" value="Bacteria"/>
</dbReference>
<dbReference type="Gene3D" id="3.30.420.40">
    <property type="match status" value="4"/>
</dbReference>
<dbReference type="eggNOG" id="COG1924">
    <property type="taxonomic scope" value="Bacteria"/>
</dbReference>
<evidence type="ECO:0000313" key="8">
    <source>
        <dbReference type="Proteomes" id="UP000005104"/>
    </source>
</evidence>
<dbReference type="Gene3D" id="3.40.50.11900">
    <property type="match status" value="1"/>
</dbReference>
<dbReference type="NCBIfam" id="TIGR00241">
    <property type="entry name" value="CoA_E_activ"/>
    <property type="match status" value="1"/>
</dbReference>
<dbReference type="GO" id="GO:0051536">
    <property type="term" value="F:iron-sulfur cluster binding"/>
    <property type="evidence" value="ECO:0007669"/>
    <property type="project" value="UniProtKB-KW"/>
</dbReference>
<feature type="domain" description="ATPase BadF/BadG/BcrA/BcrD type" evidence="5">
    <location>
        <begin position="4"/>
        <end position="259"/>
    </location>
</feature>
<dbReference type="HOGENOM" id="CLU_002393_2_0_9"/>
<feature type="domain" description="ATPase BadF/BadG/BcrA/BcrD type" evidence="5">
    <location>
        <begin position="320"/>
        <end position="570"/>
    </location>
</feature>
<dbReference type="RefSeq" id="WP_007783827.1">
    <property type="nucleotide sequence ID" value="NZ_CM001441.1"/>
</dbReference>
<keyword evidence="4" id="KW-0411">Iron-sulfur</keyword>
<dbReference type="CDD" id="cd24034">
    <property type="entry name" value="ASKHA_NBD_O66634-like_rpt1"/>
    <property type="match status" value="1"/>
</dbReference>
<evidence type="ECO:0000256" key="3">
    <source>
        <dbReference type="ARBA" id="ARBA00023004"/>
    </source>
</evidence>
<keyword evidence="2" id="KW-0479">Metal-binding</keyword>
<evidence type="ECO:0000313" key="7">
    <source>
        <dbReference type="EMBL" id="EHQ89782.1"/>
    </source>
</evidence>
<dbReference type="SUPFAM" id="SSF53067">
    <property type="entry name" value="Actin-like ATPase domain"/>
    <property type="match status" value="2"/>
</dbReference>
<organism evidence="7 8">
    <name type="scientific">Desulfosporosinus youngiae DSM 17734</name>
    <dbReference type="NCBI Taxonomy" id="768710"/>
    <lineage>
        <taxon>Bacteria</taxon>
        <taxon>Bacillati</taxon>
        <taxon>Bacillota</taxon>
        <taxon>Clostridia</taxon>
        <taxon>Eubacteriales</taxon>
        <taxon>Desulfitobacteriaceae</taxon>
        <taxon>Desulfosporosinus</taxon>
    </lineage>
</organism>
<dbReference type="OrthoDB" id="9802715at2"/>
<dbReference type="GO" id="GO:0046872">
    <property type="term" value="F:metal ion binding"/>
    <property type="evidence" value="ECO:0007669"/>
    <property type="project" value="UniProtKB-KW"/>
</dbReference>
<dbReference type="InterPro" id="IPR043129">
    <property type="entry name" value="ATPase_NBD"/>
</dbReference>
<reference evidence="7 8" key="1">
    <citation type="submission" date="2011-11" db="EMBL/GenBank/DDBJ databases">
        <title>The Noncontiguous Finished genome of Desulfosporosinus youngiae DSM 17734.</title>
        <authorList>
            <consortium name="US DOE Joint Genome Institute (JGI-PGF)"/>
            <person name="Lucas S."/>
            <person name="Han J."/>
            <person name="Lapidus A."/>
            <person name="Cheng J.-F."/>
            <person name="Goodwin L."/>
            <person name="Pitluck S."/>
            <person name="Peters L."/>
            <person name="Ovchinnikova G."/>
            <person name="Lu M."/>
            <person name="Land M.L."/>
            <person name="Hauser L."/>
            <person name="Pester M."/>
            <person name="Spring S."/>
            <person name="Ollivier B."/>
            <person name="Rattei T."/>
            <person name="Klenk H.-P."/>
            <person name="Wagner M."/>
            <person name="Loy A."/>
            <person name="Woyke T.J."/>
        </authorList>
    </citation>
    <scope>NUCLEOTIDE SEQUENCE [LARGE SCALE GENOMIC DNA]</scope>
    <source>
        <strain evidence="7 8">DSM 17734</strain>
    </source>
</reference>
<comment type="cofactor">
    <cofactor evidence="1">
        <name>[4Fe-4S] cluster</name>
        <dbReference type="ChEBI" id="CHEBI:49883"/>
    </cofactor>
</comment>
<evidence type="ECO:0000256" key="4">
    <source>
        <dbReference type="ARBA" id="ARBA00023014"/>
    </source>
</evidence>
<protein>
    <submittedName>
        <fullName evidence="7">Activator of 2-hydroxyglutaryl-CoA dehydratase (HSP70-class ATPase domain)</fullName>
    </submittedName>
</protein>
<dbReference type="STRING" id="768710.DesyoDRAFT_2727"/>
<dbReference type="InterPro" id="IPR002731">
    <property type="entry name" value="ATPase_BadF"/>
</dbReference>
<keyword evidence="8" id="KW-1185">Reference proteome</keyword>
<dbReference type="InterPro" id="IPR018709">
    <property type="entry name" value="CoA_activase_DUF2229"/>
</dbReference>
<evidence type="ECO:0000259" key="6">
    <source>
        <dbReference type="Pfam" id="PF09989"/>
    </source>
</evidence>
<dbReference type="Pfam" id="PF01869">
    <property type="entry name" value="BcrAD_BadFG"/>
    <property type="match status" value="2"/>
</dbReference>
<dbReference type="EMBL" id="CM001441">
    <property type="protein sequence ID" value="EHQ89782.1"/>
    <property type="molecule type" value="Genomic_DNA"/>
</dbReference>
<dbReference type="PANTHER" id="PTHR32329">
    <property type="entry name" value="BIFUNCTIONAL PROTEIN [INCLUDES 2-HYDROXYACYL-COA DEHYDRATASE (N-TER) AND ITS ACTIVATOR DOMAIN (C_TERM)-RELATED"/>
    <property type="match status" value="1"/>
</dbReference>
<gene>
    <name evidence="7" type="ORF">DesyoDRAFT_2727</name>
</gene>
<dbReference type="PANTHER" id="PTHR32329:SF7">
    <property type="entry name" value="ACTIVATOR OF 2-HYDROXYACYL-COA-HYDRATASE"/>
    <property type="match status" value="1"/>
</dbReference>
<dbReference type="InterPro" id="IPR051805">
    <property type="entry name" value="Dehydratase_Activator_Redct"/>
</dbReference>
<dbReference type="Pfam" id="PF09989">
    <property type="entry name" value="DUF2229"/>
    <property type="match status" value="1"/>
</dbReference>
<accession>H5Y4P6</accession>
<evidence type="ECO:0000256" key="2">
    <source>
        <dbReference type="ARBA" id="ARBA00022723"/>
    </source>
</evidence>